<evidence type="ECO:0000256" key="2">
    <source>
        <dbReference type="SAM" id="Phobius"/>
    </source>
</evidence>
<evidence type="ECO:0000313" key="3">
    <source>
        <dbReference type="EMBL" id="QHU18251.1"/>
    </source>
</evidence>
<evidence type="ECO:0000256" key="1">
    <source>
        <dbReference type="SAM" id="MobiDB-lite"/>
    </source>
</evidence>
<keyword evidence="2" id="KW-0812">Transmembrane</keyword>
<feature type="region of interest" description="Disordered" evidence="1">
    <location>
        <begin position="125"/>
        <end position="157"/>
    </location>
</feature>
<reference evidence="3" key="1">
    <citation type="journal article" date="2020" name="Nature">
        <title>Giant virus diversity and host interactions through global metagenomics.</title>
        <authorList>
            <person name="Schulz F."/>
            <person name="Roux S."/>
            <person name="Paez-Espino D."/>
            <person name="Jungbluth S."/>
            <person name="Walsh D.A."/>
            <person name="Denef V.J."/>
            <person name="McMahon K.D."/>
            <person name="Konstantinidis K.T."/>
            <person name="Eloe-Fadrosh E.A."/>
            <person name="Kyrpides N.C."/>
            <person name="Woyke T."/>
        </authorList>
    </citation>
    <scope>NUCLEOTIDE SEQUENCE</scope>
    <source>
        <strain evidence="3">GVMAG-S-3300013006-138</strain>
    </source>
</reference>
<feature type="transmembrane region" description="Helical" evidence="2">
    <location>
        <begin position="12"/>
        <end position="31"/>
    </location>
</feature>
<sequence length="260" mass="28095">MRDFKFSKETSTIALVFFFIYFTYGIFRLPFVQYLVSMAVGAITYGICESYEVAVVALLMMNLIFPMIAGPPVQGFVSKTKEGFMSTNPSEISARVGRMKNTGIRGVGSPMSEGFEDAATNDLTLSEEKEDSENTEEVTATSKPAEASESASASESFKDNSGLFKLGEIPSEAKGGFHIDAGTTVMNALKALKPDQIDAMTKDTKQLIETQKSLMNMLQTFTPMVKEGKQMMETFGSMFNPAGGAAMGSLQASQGVMNVA</sequence>
<feature type="compositionally biased region" description="Low complexity" evidence="1">
    <location>
        <begin position="145"/>
        <end position="155"/>
    </location>
</feature>
<dbReference type="AlphaFoldDB" id="A0A6C0KM56"/>
<feature type="transmembrane region" description="Helical" evidence="2">
    <location>
        <begin position="51"/>
        <end position="69"/>
    </location>
</feature>
<proteinExistence type="predicted"/>
<keyword evidence="2" id="KW-0472">Membrane</keyword>
<accession>A0A6C0KM56</accession>
<organism evidence="3">
    <name type="scientific">viral metagenome</name>
    <dbReference type="NCBI Taxonomy" id="1070528"/>
    <lineage>
        <taxon>unclassified sequences</taxon>
        <taxon>metagenomes</taxon>
        <taxon>organismal metagenomes</taxon>
    </lineage>
</organism>
<dbReference type="EMBL" id="MN740926">
    <property type="protein sequence ID" value="QHU18251.1"/>
    <property type="molecule type" value="Genomic_DNA"/>
</dbReference>
<keyword evidence="2" id="KW-1133">Transmembrane helix</keyword>
<name>A0A6C0KM56_9ZZZZ</name>
<protein>
    <submittedName>
        <fullName evidence="3">Uncharacterized protein</fullName>
    </submittedName>
</protein>